<evidence type="ECO:0000256" key="4">
    <source>
        <dbReference type="ARBA" id="ARBA00022723"/>
    </source>
</evidence>
<dbReference type="WBParaSite" id="PSAMB.scaffold2558size22571.g18250.t1">
    <property type="protein sequence ID" value="PSAMB.scaffold2558size22571.g18250.t1"/>
    <property type="gene ID" value="PSAMB.scaffold2558size22571.g18250"/>
</dbReference>
<dbReference type="InterPro" id="IPR038765">
    <property type="entry name" value="Papain-like_cys_pep_sf"/>
</dbReference>
<dbReference type="AlphaFoldDB" id="A0A914VU22"/>
<evidence type="ECO:0000256" key="2">
    <source>
        <dbReference type="ARBA" id="ARBA00022539"/>
    </source>
</evidence>
<evidence type="ECO:0000313" key="7">
    <source>
        <dbReference type="WBParaSite" id="PSAMB.scaffold2558size22571.g18250.t1"/>
    </source>
</evidence>
<dbReference type="GO" id="GO:0016756">
    <property type="term" value="F:glutathione gamma-glutamylcysteinyltransferase activity"/>
    <property type="evidence" value="ECO:0007669"/>
    <property type="project" value="UniProtKB-EC"/>
</dbReference>
<evidence type="ECO:0000313" key="6">
    <source>
        <dbReference type="Proteomes" id="UP000887566"/>
    </source>
</evidence>
<dbReference type="PANTHER" id="PTHR33447:SF2">
    <property type="entry name" value="GLUTATHIONE GAMMA-GLUTAMYLCYSTEINYLTRANSFERASE"/>
    <property type="match status" value="1"/>
</dbReference>
<dbReference type="PROSITE" id="PS51443">
    <property type="entry name" value="PCS"/>
    <property type="match status" value="1"/>
</dbReference>
<dbReference type="PANTHER" id="PTHR33447">
    <property type="entry name" value="GLUTATHIONE GAMMA-GLUTAMYLCYSTEINYLTRANSFERASE"/>
    <property type="match status" value="1"/>
</dbReference>
<keyword evidence="6" id="KW-1185">Reference proteome</keyword>
<accession>A0A914VU22</accession>
<dbReference type="Pfam" id="PF05023">
    <property type="entry name" value="Phytochelatin"/>
    <property type="match status" value="1"/>
</dbReference>
<evidence type="ECO:0000256" key="1">
    <source>
        <dbReference type="ARBA" id="ARBA00012468"/>
    </source>
</evidence>
<keyword evidence="3" id="KW-0808">Transferase</keyword>
<evidence type="ECO:0000259" key="5">
    <source>
        <dbReference type="PROSITE" id="PS51443"/>
    </source>
</evidence>
<evidence type="ECO:0000256" key="3">
    <source>
        <dbReference type="ARBA" id="ARBA00022679"/>
    </source>
</evidence>
<dbReference type="InterPro" id="IPR040409">
    <property type="entry name" value="PCS-like"/>
</dbReference>
<keyword evidence="4" id="KW-0479">Metal-binding</keyword>
<name>A0A914VU22_9BILA</name>
<dbReference type="Gene3D" id="3.90.70.30">
    <property type="entry name" value="Phytochelatin synthase, N-terminal domain"/>
    <property type="match status" value="1"/>
</dbReference>
<dbReference type="EC" id="2.3.2.15" evidence="1"/>
<keyword evidence="2" id="KW-0104">Cadmium</keyword>
<dbReference type="FunFam" id="3.90.70.30:FF:000001">
    <property type="entry name" value="Glutathione gamma-glutamylcysteinyltransferase 1"/>
    <property type="match status" value="1"/>
</dbReference>
<dbReference type="GO" id="GO:0010273">
    <property type="term" value="P:detoxification of copper ion"/>
    <property type="evidence" value="ECO:0007669"/>
    <property type="project" value="TreeGrafter"/>
</dbReference>
<organism evidence="6 7">
    <name type="scientific">Plectus sambesii</name>
    <dbReference type="NCBI Taxonomy" id="2011161"/>
    <lineage>
        <taxon>Eukaryota</taxon>
        <taxon>Metazoa</taxon>
        <taxon>Ecdysozoa</taxon>
        <taxon>Nematoda</taxon>
        <taxon>Chromadorea</taxon>
        <taxon>Plectida</taxon>
        <taxon>Plectina</taxon>
        <taxon>Plectoidea</taxon>
        <taxon>Plectidae</taxon>
        <taxon>Plectus</taxon>
    </lineage>
</organism>
<proteinExistence type="predicted"/>
<protein>
    <recommendedName>
        <fullName evidence="1">glutathione gamma-glutamylcysteinyltransferase</fullName>
        <ecNumber evidence="1">2.3.2.15</ecNumber>
    </recommendedName>
</protein>
<dbReference type="InterPro" id="IPR007719">
    <property type="entry name" value="PCS_N"/>
</dbReference>
<dbReference type="SUPFAM" id="SSF54001">
    <property type="entry name" value="Cysteine proteinases"/>
    <property type="match status" value="1"/>
</dbReference>
<dbReference type="GO" id="GO:0098849">
    <property type="term" value="P:cellular detoxification of cadmium ion"/>
    <property type="evidence" value="ECO:0007669"/>
    <property type="project" value="TreeGrafter"/>
</dbReference>
<feature type="domain" description="Peptidase C83" evidence="5">
    <location>
        <begin position="3"/>
        <end position="227"/>
    </location>
</feature>
<dbReference type="Proteomes" id="UP000887566">
    <property type="component" value="Unplaced"/>
</dbReference>
<sequence>MSATANQFYRQQLPSTCVDFSSKLGKTLFTSSLLRGHANIYFKLAAQFRTQDEPAFCGLSTLVMVLNALEVDPGRVWKGPWRWYHESMLDCCAPLEKVIKTGISLRQFACLAVCNRLTVRTEQIDPYSHMDAALIKFRQDLIASVTSEDTVLVTSYERGVLGQSGFGHFSPIAAYDEGSDRALIMDVARFKYPPHWVELSLLYQAMQFINKSTSAPRGYFVMSLLKDTRPLFLYRLHQNFSIDSKHLNLQLTEWHVYLQATPADQSDELISAALIKFHELFGDYSLCCKIINGDKCTPCSGMEAMLDEQLSECCKLICKQVKAGGVYKRIAALGLAKQHAALTALLLAWPLDIESPTCRVEALRTIIAQDVQQFDVDAKNEIDLLRTQIRTRILALKYNCCHSLEA</sequence>
<dbReference type="GO" id="GO:0046938">
    <property type="term" value="P:phytochelatin biosynthetic process"/>
    <property type="evidence" value="ECO:0007669"/>
    <property type="project" value="InterPro"/>
</dbReference>
<reference evidence="7" key="1">
    <citation type="submission" date="2022-11" db="UniProtKB">
        <authorList>
            <consortium name="WormBaseParasite"/>
        </authorList>
    </citation>
    <scope>IDENTIFICATION</scope>
</reference>
<dbReference type="GO" id="GO:0046872">
    <property type="term" value="F:metal ion binding"/>
    <property type="evidence" value="ECO:0007669"/>
    <property type="project" value="UniProtKB-KW"/>
</dbReference>
<dbReference type="InterPro" id="IPR038156">
    <property type="entry name" value="PCS_N_sf"/>
</dbReference>